<gene>
    <name evidence="2" type="ORF">DPV69_12270</name>
</gene>
<feature type="transmembrane region" description="Helical" evidence="1">
    <location>
        <begin position="45"/>
        <end position="62"/>
    </location>
</feature>
<keyword evidence="3" id="KW-1185">Reference proteome</keyword>
<keyword evidence="1" id="KW-1133">Transmembrane helix</keyword>
<sequence length="67" mass="7758">MKKIAQGLKWACIVLLLINLLLWGLYNASGHQIPTETNVFFRNNFFLLTFILAISMVGLFFLKKKKQ</sequence>
<evidence type="ECO:0000256" key="1">
    <source>
        <dbReference type="SAM" id="Phobius"/>
    </source>
</evidence>
<name>A0A443YV57_9SPHI</name>
<evidence type="ECO:0000313" key="3">
    <source>
        <dbReference type="Proteomes" id="UP000284120"/>
    </source>
</evidence>
<dbReference type="EMBL" id="SAYW01000003">
    <property type="protein sequence ID" value="RWU07748.1"/>
    <property type="molecule type" value="Genomic_DNA"/>
</dbReference>
<dbReference type="RefSeq" id="WP_113647658.1">
    <property type="nucleotide sequence ID" value="NZ_QMHN01000003.1"/>
</dbReference>
<organism evidence="2 3">
    <name type="scientific">Pedobacter chitinilyticus</name>
    <dbReference type="NCBI Taxonomy" id="2233776"/>
    <lineage>
        <taxon>Bacteria</taxon>
        <taxon>Pseudomonadati</taxon>
        <taxon>Bacteroidota</taxon>
        <taxon>Sphingobacteriia</taxon>
        <taxon>Sphingobacteriales</taxon>
        <taxon>Sphingobacteriaceae</taxon>
        <taxon>Pedobacter</taxon>
    </lineage>
</organism>
<comment type="caution">
    <text evidence="2">The sequence shown here is derived from an EMBL/GenBank/DDBJ whole genome shotgun (WGS) entry which is preliminary data.</text>
</comment>
<reference evidence="2 3" key="1">
    <citation type="submission" date="2018-06" db="EMBL/GenBank/DDBJ databases">
        <title>Pedobacter endophyticus sp. nov., an endophytic bacterium isolated from a leaf of Triticum aestivum.</title>
        <authorList>
            <person name="Zhang L."/>
        </authorList>
    </citation>
    <scope>NUCLEOTIDE SEQUENCE [LARGE SCALE GENOMIC DNA]</scope>
    <source>
        <strain evidence="2 3">CM134L-2</strain>
    </source>
</reference>
<dbReference type="AlphaFoldDB" id="A0A443YV57"/>
<protein>
    <submittedName>
        <fullName evidence="2">Uncharacterized protein</fullName>
    </submittedName>
</protein>
<evidence type="ECO:0000313" key="2">
    <source>
        <dbReference type="EMBL" id="RWU07748.1"/>
    </source>
</evidence>
<accession>A0A443YV57</accession>
<proteinExistence type="predicted"/>
<keyword evidence="1" id="KW-0812">Transmembrane</keyword>
<feature type="transmembrane region" description="Helical" evidence="1">
    <location>
        <begin position="7"/>
        <end position="25"/>
    </location>
</feature>
<keyword evidence="1" id="KW-0472">Membrane</keyword>
<dbReference type="Proteomes" id="UP000284120">
    <property type="component" value="Unassembled WGS sequence"/>
</dbReference>